<reference evidence="2 3" key="1">
    <citation type="submission" date="2021-06" db="EMBL/GenBank/DDBJ databases">
        <authorList>
            <person name="Palmer J.M."/>
        </authorList>
    </citation>
    <scope>NUCLEOTIDE SEQUENCE [LARGE SCALE GENOMIC DNA]</scope>
    <source>
        <strain evidence="2 3">GA_2019</strain>
        <tissue evidence="2">Muscle</tissue>
    </source>
</reference>
<accession>A0ABV0P5B3</accession>
<feature type="region of interest" description="Disordered" evidence="1">
    <location>
        <begin position="1"/>
        <end position="20"/>
    </location>
</feature>
<sequence>MQQPAALRVTGWSSPTQEEGASQAALAALRAAHTHIGMAGAENSVRAAVPAWSMGLQQDFLYRRTNHIHEMRCEDVGFHLYSQMCCAGRSECPWEWEEESQVGRGRGTASPSNGTVFQLL</sequence>
<protein>
    <submittedName>
        <fullName evidence="2">Uncharacterized protein</fullName>
    </submittedName>
</protein>
<evidence type="ECO:0000313" key="3">
    <source>
        <dbReference type="Proteomes" id="UP001476798"/>
    </source>
</evidence>
<feature type="compositionally biased region" description="Polar residues" evidence="1">
    <location>
        <begin position="109"/>
        <end position="120"/>
    </location>
</feature>
<feature type="compositionally biased region" description="Polar residues" evidence="1">
    <location>
        <begin position="11"/>
        <end position="20"/>
    </location>
</feature>
<proteinExistence type="predicted"/>
<dbReference type="Proteomes" id="UP001476798">
    <property type="component" value="Unassembled WGS sequence"/>
</dbReference>
<feature type="region of interest" description="Disordered" evidence="1">
    <location>
        <begin position="99"/>
        <end position="120"/>
    </location>
</feature>
<evidence type="ECO:0000313" key="2">
    <source>
        <dbReference type="EMBL" id="MEQ2178213.1"/>
    </source>
</evidence>
<evidence type="ECO:0000256" key="1">
    <source>
        <dbReference type="SAM" id="MobiDB-lite"/>
    </source>
</evidence>
<comment type="caution">
    <text evidence="2">The sequence shown here is derived from an EMBL/GenBank/DDBJ whole genome shotgun (WGS) entry which is preliminary data.</text>
</comment>
<dbReference type="EMBL" id="JAHRIO010060686">
    <property type="protein sequence ID" value="MEQ2178213.1"/>
    <property type="molecule type" value="Genomic_DNA"/>
</dbReference>
<organism evidence="2 3">
    <name type="scientific">Goodea atripinnis</name>
    <dbReference type="NCBI Taxonomy" id="208336"/>
    <lineage>
        <taxon>Eukaryota</taxon>
        <taxon>Metazoa</taxon>
        <taxon>Chordata</taxon>
        <taxon>Craniata</taxon>
        <taxon>Vertebrata</taxon>
        <taxon>Euteleostomi</taxon>
        <taxon>Actinopterygii</taxon>
        <taxon>Neopterygii</taxon>
        <taxon>Teleostei</taxon>
        <taxon>Neoteleostei</taxon>
        <taxon>Acanthomorphata</taxon>
        <taxon>Ovalentaria</taxon>
        <taxon>Atherinomorphae</taxon>
        <taxon>Cyprinodontiformes</taxon>
        <taxon>Goodeidae</taxon>
        <taxon>Goodea</taxon>
    </lineage>
</organism>
<name>A0ABV0P5B3_9TELE</name>
<keyword evidence="3" id="KW-1185">Reference proteome</keyword>
<gene>
    <name evidence="2" type="ORF">GOODEAATRI_011605</name>
</gene>